<feature type="disulfide bond" evidence="15">
    <location>
        <begin position="1107"/>
        <end position="1113"/>
    </location>
</feature>
<feature type="binding site" evidence="14">
    <location>
        <position position="1096"/>
    </location>
    <ligand>
        <name>Ca(2+)</name>
        <dbReference type="ChEBI" id="CHEBI:29108"/>
        <label>1</label>
    </ligand>
</feature>
<dbReference type="SMART" id="SM00209">
    <property type="entry name" value="TSP1"/>
    <property type="match status" value="3"/>
</dbReference>
<dbReference type="InterPro" id="IPR024079">
    <property type="entry name" value="MetalloPept_cat_dom_sf"/>
</dbReference>
<dbReference type="RefSeq" id="XP_035665019.1">
    <property type="nucleotide sequence ID" value="XM_035809126.1"/>
</dbReference>
<evidence type="ECO:0000256" key="17">
    <source>
        <dbReference type="PROSITE-ProRule" id="PRU00339"/>
    </source>
</evidence>
<dbReference type="Gene3D" id="1.25.40.10">
    <property type="entry name" value="Tetratricopeptide repeat domain"/>
    <property type="match status" value="1"/>
</dbReference>
<dbReference type="SUPFAM" id="SSF55486">
    <property type="entry name" value="Metalloproteases ('zincins'), catalytic domain"/>
    <property type="match status" value="2"/>
</dbReference>
<keyword evidence="20" id="KW-1185">Reference proteome</keyword>
<dbReference type="InterPro" id="IPR036383">
    <property type="entry name" value="TSP1_rpt_sf"/>
</dbReference>
<dbReference type="CDD" id="cd04273">
    <property type="entry name" value="ZnMc_ADAMTS_like"/>
    <property type="match status" value="1"/>
</dbReference>
<dbReference type="Pfam" id="PF01421">
    <property type="entry name" value="Reprolysin"/>
    <property type="match status" value="1"/>
</dbReference>
<keyword evidence="6" id="KW-0732">Signal</keyword>
<dbReference type="Pfam" id="PF05986">
    <property type="entry name" value="ADAMTS_spacer1"/>
    <property type="match status" value="1"/>
</dbReference>
<dbReference type="FunFam" id="3.40.390.10:FF:000001">
    <property type="entry name" value="A disintegrin and metalloproteinase with thrombospondin motifs 1"/>
    <property type="match status" value="1"/>
</dbReference>
<dbReference type="Pfam" id="PF01562">
    <property type="entry name" value="Pep_M12B_propep"/>
    <property type="match status" value="1"/>
</dbReference>
<evidence type="ECO:0000256" key="11">
    <source>
        <dbReference type="ARBA" id="ARBA00023157"/>
    </source>
</evidence>
<feature type="repeat" description="TPR" evidence="17">
    <location>
        <begin position="551"/>
        <end position="584"/>
    </location>
</feature>
<protein>
    <submittedName>
        <fullName evidence="21">Uncharacterized protein LOC118408362</fullName>
    </submittedName>
</protein>
<feature type="binding site" evidence="14">
    <location>
        <position position="1006"/>
    </location>
    <ligand>
        <name>Ca(2+)</name>
        <dbReference type="ChEBI" id="CHEBI:29108"/>
        <label>2</label>
    </ligand>
</feature>
<dbReference type="PROSITE" id="PS50092">
    <property type="entry name" value="TSP1"/>
    <property type="match status" value="3"/>
</dbReference>
<evidence type="ECO:0000256" key="9">
    <source>
        <dbReference type="ARBA" id="ARBA00022833"/>
    </source>
</evidence>
<dbReference type="Proteomes" id="UP000001554">
    <property type="component" value="Unplaced"/>
</dbReference>
<dbReference type="GO" id="GO:0006508">
    <property type="term" value="P:proteolysis"/>
    <property type="evidence" value="ECO:0007669"/>
    <property type="project" value="UniProtKB-KW"/>
</dbReference>
<feature type="binding site" evidence="14">
    <location>
        <position position="1436"/>
    </location>
    <ligand>
        <name>Ca(2+)</name>
        <dbReference type="ChEBI" id="CHEBI:29108"/>
        <label>1</label>
    </ligand>
</feature>
<feature type="binding site" evidence="14">
    <location>
        <position position="1439"/>
    </location>
    <ligand>
        <name>Ca(2+)</name>
        <dbReference type="ChEBI" id="CHEBI:29108"/>
        <label>1</label>
    </ligand>
</feature>
<evidence type="ECO:0000256" key="14">
    <source>
        <dbReference type="PIRSR" id="PIRSR613273-2"/>
    </source>
</evidence>
<feature type="active site" evidence="13 16">
    <location>
        <position position="1148"/>
    </location>
</feature>
<dbReference type="Pfam" id="PF19236">
    <property type="entry name" value="ADAMTS_CR_3"/>
    <property type="match status" value="1"/>
</dbReference>
<dbReference type="InterPro" id="IPR019734">
    <property type="entry name" value="TPR_rpt"/>
</dbReference>
<feature type="domain" description="Peptidase M12B" evidence="19">
    <location>
        <begin position="1003"/>
        <end position="1202"/>
    </location>
</feature>
<keyword evidence="10" id="KW-0482">Metalloprotease</keyword>
<keyword evidence="7" id="KW-0677">Repeat</keyword>
<dbReference type="Gene3D" id="3.40.1620.60">
    <property type="match status" value="1"/>
</dbReference>
<evidence type="ECO:0000256" key="12">
    <source>
        <dbReference type="ARBA" id="ARBA00023180"/>
    </source>
</evidence>
<dbReference type="Pfam" id="PF13374">
    <property type="entry name" value="TPR_10"/>
    <property type="match status" value="1"/>
</dbReference>
<dbReference type="InterPro" id="IPR002870">
    <property type="entry name" value="Peptidase_M12B_N"/>
</dbReference>
<organism evidence="20 21">
    <name type="scientific">Branchiostoma floridae</name>
    <name type="common">Florida lancelet</name>
    <name type="synonym">Amphioxus</name>
    <dbReference type="NCBI Taxonomy" id="7739"/>
    <lineage>
        <taxon>Eukaryota</taxon>
        <taxon>Metazoa</taxon>
        <taxon>Chordata</taxon>
        <taxon>Cephalochordata</taxon>
        <taxon>Leptocardii</taxon>
        <taxon>Amphioxiformes</taxon>
        <taxon>Branchiostomatidae</taxon>
        <taxon>Branchiostoma</taxon>
    </lineage>
</organism>
<feature type="compositionally biased region" description="Basic residues" evidence="18">
    <location>
        <begin position="954"/>
        <end position="967"/>
    </location>
</feature>
<feature type="binding site" evidence="14">
    <location>
        <position position="1439"/>
    </location>
    <ligand>
        <name>Ca(2+)</name>
        <dbReference type="ChEBI" id="CHEBI:29108"/>
        <label>2</label>
    </ligand>
</feature>
<evidence type="ECO:0000256" key="6">
    <source>
        <dbReference type="ARBA" id="ARBA00022729"/>
    </source>
</evidence>
<dbReference type="FunFam" id="2.20.100.10:FF:000006">
    <property type="entry name" value="A disintegrin and metalloproteinase with thrombospondin motifs 1"/>
    <property type="match status" value="1"/>
</dbReference>
<dbReference type="Pfam" id="PF19030">
    <property type="entry name" value="TSP1_ADAMTS"/>
    <property type="match status" value="2"/>
</dbReference>
<dbReference type="Pfam" id="PF13424">
    <property type="entry name" value="TPR_12"/>
    <property type="match status" value="1"/>
</dbReference>
<evidence type="ECO:0000256" key="3">
    <source>
        <dbReference type="ARBA" id="ARBA00022530"/>
    </source>
</evidence>
<evidence type="ECO:0000256" key="1">
    <source>
        <dbReference type="ARBA" id="ARBA00004498"/>
    </source>
</evidence>
<feature type="disulfide bond" evidence="15">
    <location>
        <begin position="1474"/>
        <end position="1497"/>
    </location>
</feature>
<comment type="cofactor">
    <cofactor evidence="14">
        <name>Zn(2+)</name>
        <dbReference type="ChEBI" id="CHEBI:29105"/>
    </cofactor>
    <text evidence="14">Binds 1 zinc ion per subunit.</text>
</comment>
<dbReference type="PROSITE" id="PS50005">
    <property type="entry name" value="TPR"/>
    <property type="match status" value="2"/>
</dbReference>
<feature type="repeat" description="TPR" evidence="17">
    <location>
        <begin position="595"/>
        <end position="628"/>
    </location>
</feature>
<evidence type="ECO:0000256" key="16">
    <source>
        <dbReference type="PROSITE-ProRule" id="PRU00276"/>
    </source>
</evidence>
<keyword evidence="2" id="KW-0964">Secreted</keyword>
<evidence type="ECO:0000256" key="4">
    <source>
        <dbReference type="ARBA" id="ARBA00022670"/>
    </source>
</evidence>
<dbReference type="OrthoDB" id="412680at2759"/>
<keyword evidence="5 14" id="KW-0479">Metal-binding</keyword>
<evidence type="ECO:0000256" key="10">
    <source>
        <dbReference type="ARBA" id="ARBA00023049"/>
    </source>
</evidence>
<feature type="region of interest" description="Disordered" evidence="18">
    <location>
        <begin position="917"/>
        <end position="1005"/>
    </location>
</feature>
<dbReference type="InterPro" id="IPR001590">
    <property type="entry name" value="Peptidase_M12B"/>
</dbReference>
<feature type="binding site" evidence="14 16">
    <location>
        <position position="1147"/>
    </location>
    <ligand>
        <name>Zn(2+)</name>
        <dbReference type="ChEBI" id="CHEBI:29105"/>
        <note>catalytic</note>
    </ligand>
</feature>
<evidence type="ECO:0000256" key="15">
    <source>
        <dbReference type="PIRSR" id="PIRSR613273-3"/>
    </source>
</evidence>
<keyword evidence="12" id="KW-0325">Glycoprotein</keyword>
<reference evidence="21" key="1">
    <citation type="submission" date="2025-08" db="UniProtKB">
        <authorList>
            <consortium name="RefSeq"/>
        </authorList>
    </citation>
    <scope>IDENTIFICATION</scope>
    <source>
        <strain evidence="21">S238N-H82</strain>
        <tissue evidence="21">Testes</tissue>
    </source>
</reference>
<feature type="disulfide bond" evidence="15">
    <location>
        <begin position="1558"/>
        <end position="1570"/>
    </location>
</feature>
<comment type="caution">
    <text evidence="16">Lacks conserved residue(s) required for the propagation of feature annotation.</text>
</comment>
<dbReference type="PRINTS" id="PR01857">
    <property type="entry name" value="ADAMTSFAMILY"/>
</dbReference>
<evidence type="ECO:0000313" key="20">
    <source>
        <dbReference type="Proteomes" id="UP000001554"/>
    </source>
</evidence>
<keyword evidence="17" id="KW-0802">TPR repeat</keyword>
<evidence type="ECO:0000256" key="8">
    <source>
        <dbReference type="ARBA" id="ARBA00022801"/>
    </source>
</evidence>
<keyword evidence="14" id="KW-0106">Calcium</keyword>
<dbReference type="SUPFAM" id="SSF82895">
    <property type="entry name" value="TSP-1 type 1 repeat"/>
    <property type="match status" value="3"/>
</dbReference>
<feature type="disulfide bond" evidence="15">
    <location>
        <begin position="1078"/>
        <end position="1131"/>
    </location>
</feature>
<keyword evidence="9 14" id="KW-0862">Zinc</keyword>
<dbReference type="InterPro" id="IPR041645">
    <property type="entry name" value="ADAMTS_CR_2"/>
</dbReference>
<evidence type="ECO:0000313" key="21">
    <source>
        <dbReference type="RefSeq" id="XP_035665019.1"/>
    </source>
</evidence>
<feature type="binding site" description="in inhibited form" evidence="14">
    <location>
        <position position="949"/>
    </location>
    <ligand>
        <name>Zn(2+)</name>
        <dbReference type="ChEBI" id="CHEBI:29105"/>
        <note>catalytic</note>
    </ligand>
</feature>
<proteinExistence type="predicted"/>
<comment type="subcellular location">
    <subcellularLocation>
        <location evidence="1">Secreted</location>
        <location evidence="1">Extracellular space</location>
        <location evidence="1">Extracellular matrix</location>
    </subcellularLocation>
</comment>
<dbReference type="GO" id="GO:0046872">
    <property type="term" value="F:metal ion binding"/>
    <property type="evidence" value="ECO:0007669"/>
    <property type="project" value="UniProtKB-KW"/>
</dbReference>
<feature type="region of interest" description="Disordered" evidence="18">
    <location>
        <begin position="231"/>
        <end position="254"/>
    </location>
</feature>
<feature type="disulfide bond" evidence="15">
    <location>
        <begin position="1482"/>
        <end position="1516"/>
    </location>
</feature>
<keyword evidence="3" id="KW-0272">Extracellular matrix</keyword>
<evidence type="ECO:0000256" key="5">
    <source>
        <dbReference type="ARBA" id="ARBA00022723"/>
    </source>
</evidence>
<sequence length="1977" mass="220141">MGKAKTKLTAVAEKFRKLDKRFRDGSDLDIVASGYAKSLIHAISHKDKILKCEALKSLGDVYLQKAKTNDDKAENFNKACALYKELLRYYRSKDERETIKHRIKYAEKCTRLSHVQEYAKSGDANLANNTLAVAMTLYEVGKKSMMKGQNVKTLIEVYTKSFVQAVVGRNIHLKMESLKSLGDLYLEKGRVVRNEAAFTKAAGLYRAALDRCEDSDGRETLKHRIKYAEKVKEKAMKKRRPKTAQHGNRKAGDDITTHQTAFGAINQNNSKGTYKNHLQEGCRALQTGDLDTAEQHFAAALKSVHVKDSNEAQHRKEAEPLYKLSDVYLTRGMRSKDGAEFTKAAALCNAALVRARAEDTEGIKQTIQEINKSFVKHVLSQEQVVDTGDAEKHELMSKKHRDRVKAEMKRIERKSDPYSLDDDDPKLRKVEKRRAEEIKALFINLGETILPAMAIKSLNDFQSNDPLDNWFYDSVTPRGFSFDGAMPHACKTPLGRVSCWALLRNIHPTTIWETIEKMHKNGVISSENAHHLMVLMMRSIYGENTVRPDIAQALRSLGDAWYKLADHRKAVGYFEQSLQMQKNIYGENAVHPDISMSLSSLGHPLMSLGEYRKAVSYYEKSLQMDQVIYGGDTAHPVIASSSNNLALAWWKLGNHGKAINYHEQSLKIQQIIYGEDAVHPANHPLWVYKELREIRTQYFFPPYRDKVLVKTSCEESQNRRSRPGDAKMPWTQVVYLLCGLVVLILTLCNTAAARAVEGTGSLTDSGRDGVAHAAEELERSVAVVRRLDGRCTGCKHFRKRSIPDRATGGDVLGTGAGSSRGHGYDLAWETVAYELRAFGRTFVLNLTQDSDFISPGFVVQHVGEPVGEDAGSEPTDLQHCFYSGRVNSDPQSAAVLSVCDGLHGMFYTPGAEYFIQPVRGDDPDAGPPADGTHTVHRRSASSPAPPVRCGVKDRTKRRQSSTHSSRRLHGDDGSGNHGNARLHGDEDEEGSGRRRKRYSSRPLHVETMVTADRRMASFHGRDLQHYVLTLMAMAARIYRHPSLQSDINLHVVKLVILNSDRDGPQVTGNAPTTLRNFCSWQHQQNTADDAHPAHHDTAVLLTRQDLCSSRDVCSTLGLAEVGTMCESHRSCSISQDNGLSAAFTIAHEIGHVFNMQHDSHRSCAAVLAREGRYNLMAPTLNGDNTHPWAWSRCSSRALSNFLRAVPVGRYNQMAPTLNGDNTHPWAWSRCSSRALSNFLRAGVYHVPVGRYNLMAPTLNGDNTHPWAWSRCSSRALSNFLRAVPEGRYNLMAPTLNGDNTHPWAWSRCSSRALSNFLRAVPEGRYNLMAPTLNGDNKHPWAWSRCSSRALSNFLRAVTREGRYNLMAPTLNGDNTHPWAWSRCSSRALSTFLRAVPVGRYNLMAPTLNGDNTHPWAWSRCSSQALSNFLRAGRGSCLHDPPTGPGRKLPRDHPGQLFAVDHQCELVFGKGSTLCPFMRGTTCSKLWCTTMVKGQRVCQTYHMPWADGTSCGRNRWCQEGKCTEKREAVRVDGGWGPWEAWGSCSRTCGGGVQAAPRKCDSPAPKNGGDFCRGEAVKYRSCRTDPCPVARRNDGKDTFREEQCGKFDGQHFNINGLNRYTRWVPRYSGVSLKDSCKLTCRVAGTTTFYTLREKVRNNHLDGTPCGPEISGVCIQGQCQKTGCDNILGSTAKRDKCGICGGRGASCSKVSGSYNKVGYGYRTALEIPAGSTRIEIRQVSYNGKKVDGNYLAVRNDKGKYFINGGYVIRMAAVDEVDIGGAVLSYSGSDTVEEKVSIRDRTQEKLIIEVISSEYAPPQVKFSYLAPKSSTQFASEASQRENTRTRTRMLAPQAPTRPSPNVGRSTWYTGSWGGCSKSCGHGEKRRSVQCMDQYGRPSRGCNNAEKPAETARCYASRCGEWIYGGWSECSKPCGRGVQLRLVGCRLTNGAIGPDRECDLNTRPSDSQECNTSSCSSRRWYR</sequence>
<evidence type="ECO:0000256" key="18">
    <source>
        <dbReference type="SAM" id="MobiDB-lite"/>
    </source>
</evidence>
<dbReference type="InterPro" id="IPR010294">
    <property type="entry name" value="ADAMTS_spacer1"/>
</dbReference>
<dbReference type="InterPro" id="IPR013273">
    <property type="entry name" value="ADAMTS/ADAMTS-like"/>
</dbReference>
<dbReference type="InterPro" id="IPR011990">
    <property type="entry name" value="TPR-like_helical_dom_sf"/>
</dbReference>
<feature type="disulfide bond" evidence="15">
    <location>
        <begin position="1543"/>
        <end position="1580"/>
    </location>
</feature>
<feature type="disulfide bond" evidence="15">
    <location>
        <begin position="1125"/>
        <end position="1436"/>
    </location>
</feature>
<feature type="binding site" evidence="14">
    <location>
        <position position="1089"/>
    </location>
    <ligand>
        <name>Ca(2+)</name>
        <dbReference type="ChEBI" id="CHEBI:29108"/>
        <label>1</label>
    </ligand>
</feature>
<dbReference type="Gene3D" id="3.40.390.10">
    <property type="entry name" value="Collagenase (Catalytic Domain)"/>
    <property type="match status" value="2"/>
</dbReference>
<dbReference type="InterPro" id="IPR045371">
    <property type="entry name" value="ADAMTS_CR_3"/>
</dbReference>
<dbReference type="GO" id="GO:0004222">
    <property type="term" value="F:metalloendopeptidase activity"/>
    <property type="evidence" value="ECO:0007669"/>
    <property type="project" value="InterPro"/>
</dbReference>
<evidence type="ECO:0000256" key="2">
    <source>
        <dbReference type="ARBA" id="ARBA00022525"/>
    </source>
</evidence>
<evidence type="ECO:0000256" key="13">
    <source>
        <dbReference type="PIRSR" id="PIRSR613273-1"/>
    </source>
</evidence>
<dbReference type="KEGG" id="bfo:118408362"/>
<evidence type="ECO:0000259" key="19">
    <source>
        <dbReference type="PROSITE" id="PS50215"/>
    </source>
</evidence>
<dbReference type="InterPro" id="IPR000884">
    <property type="entry name" value="TSP1_rpt"/>
</dbReference>
<feature type="disulfide bond" evidence="15">
    <location>
        <begin position="1547"/>
        <end position="1585"/>
    </location>
</feature>
<dbReference type="PANTHER" id="PTHR19959:SF119">
    <property type="entry name" value="FUNGAL LIPASE-LIKE DOMAIN-CONTAINING PROTEIN"/>
    <property type="match status" value="1"/>
</dbReference>
<keyword evidence="11 15" id="KW-1015">Disulfide bond</keyword>
<dbReference type="GeneID" id="118408362"/>
<dbReference type="FunFam" id="2.20.100.10:FF:000005">
    <property type="entry name" value="ADAM metallopeptidase with thrombospondin type 1 motif 9"/>
    <property type="match status" value="1"/>
</dbReference>
<dbReference type="Gene3D" id="2.60.120.830">
    <property type="match status" value="1"/>
</dbReference>
<accession>A0A9J7HSC6</accession>
<evidence type="ECO:0000256" key="7">
    <source>
        <dbReference type="ARBA" id="ARBA00022737"/>
    </source>
</evidence>
<feature type="disulfide bond" evidence="15">
    <location>
        <begin position="1463"/>
        <end position="1487"/>
    </location>
</feature>
<dbReference type="Gene3D" id="2.20.100.10">
    <property type="entry name" value="Thrombospondin type-1 (TSP1) repeat"/>
    <property type="match status" value="3"/>
</dbReference>
<name>A0A9J7HSC6_BRAFL</name>
<feature type="disulfide bond" evidence="15">
    <location>
        <begin position="1510"/>
        <end position="1521"/>
    </location>
</feature>
<gene>
    <name evidence="21" type="primary">LOC118408362</name>
</gene>
<dbReference type="SMART" id="SM00028">
    <property type="entry name" value="TPR"/>
    <property type="match status" value="4"/>
</dbReference>
<dbReference type="Pfam" id="PF17771">
    <property type="entry name" value="ADAMTS_CR_2"/>
    <property type="match status" value="1"/>
</dbReference>
<feature type="binding site" evidence="14 16">
    <location>
        <position position="1151"/>
    </location>
    <ligand>
        <name>Zn(2+)</name>
        <dbReference type="ChEBI" id="CHEBI:29105"/>
        <note>catalytic</note>
    </ligand>
</feature>
<dbReference type="Pfam" id="PF00090">
    <property type="entry name" value="TSP_1"/>
    <property type="match status" value="1"/>
</dbReference>
<feature type="disulfide bond" evidence="15">
    <location>
        <begin position="1163"/>
        <end position="1420"/>
    </location>
</feature>
<feature type="compositionally biased region" description="Basic residues" evidence="18">
    <location>
        <begin position="235"/>
        <end position="249"/>
    </location>
</feature>
<feature type="binding site" evidence="14">
    <location>
        <position position="1006"/>
    </location>
    <ligand>
        <name>Ca(2+)</name>
        <dbReference type="ChEBI" id="CHEBI:29108"/>
        <label>1</label>
    </ligand>
</feature>
<keyword evidence="8" id="KW-0378">Hydrolase</keyword>
<dbReference type="GO" id="GO:0030198">
    <property type="term" value="P:extracellular matrix organization"/>
    <property type="evidence" value="ECO:0007669"/>
    <property type="project" value="InterPro"/>
</dbReference>
<dbReference type="PROSITE" id="PS50215">
    <property type="entry name" value="ADAM_MEPRO"/>
    <property type="match status" value="1"/>
</dbReference>
<feature type="binding site" evidence="14">
    <location>
        <position position="1089"/>
    </location>
    <ligand>
        <name>Ca(2+)</name>
        <dbReference type="ChEBI" id="CHEBI:29108"/>
        <label>2</label>
    </ligand>
</feature>
<keyword evidence="4" id="KW-0645">Protease</keyword>
<feature type="binding site" evidence="14 16">
    <location>
        <position position="1157"/>
    </location>
    <ligand>
        <name>Zn(2+)</name>
        <dbReference type="ChEBI" id="CHEBI:29105"/>
        <note>catalytic</note>
    </ligand>
</feature>
<dbReference type="PANTHER" id="PTHR19959">
    <property type="entry name" value="KINESIN LIGHT CHAIN"/>
    <property type="match status" value="1"/>
</dbReference>
<dbReference type="SUPFAM" id="SSF48452">
    <property type="entry name" value="TPR-like"/>
    <property type="match status" value="1"/>
</dbReference>